<evidence type="ECO:0000313" key="1">
    <source>
        <dbReference type="Proteomes" id="UP000887576"/>
    </source>
</evidence>
<organism evidence="1 2">
    <name type="scientific">Panagrolaimus sp. JU765</name>
    <dbReference type="NCBI Taxonomy" id="591449"/>
    <lineage>
        <taxon>Eukaryota</taxon>
        <taxon>Metazoa</taxon>
        <taxon>Ecdysozoa</taxon>
        <taxon>Nematoda</taxon>
        <taxon>Chromadorea</taxon>
        <taxon>Rhabditida</taxon>
        <taxon>Tylenchina</taxon>
        <taxon>Panagrolaimomorpha</taxon>
        <taxon>Panagrolaimoidea</taxon>
        <taxon>Panagrolaimidae</taxon>
        <taxon>Panagrolaimus</taxon>
    </lineage>
</organism>
<dbReference type="Proteomes" id="UP000887576">
    <property type="component" value="Unplaced"/>
</dbReference>
<dbReference type="WBParaSite" id="JU765_v2.g4351.t1">
    <property type="protein sequence ID" value="JU765_v2.g4351.t1"/>
    <property type="gene ID" value="JU765_v2.g4351"/>
</dbReference>
<proteinExistence type="predicted"/>
<reference evidence="2" key="1">
    <citation type="submission" date="2022-11" db="UniProtKB">
        <authorList>
            <consortium name="WormBaseParasite"/>
        </authorList>
    </citation>
    <scope>IDENTIFICATION</scope>
</reference>
<accession>A0AC34R892</accession>
<evidence type="ECO:0000313" key="2">
    <source>
        <dbReference type="WBParaSite" id="JU765_v2.g4351.t1"/>
    </source>
</evidence>
<name>A0AC34R892_9BILA</name>
<protein>
    <submittedName>
        <fullName evidence="2">Uncharacterized protein</fullName>
    </submittedName>
</protein>
<sequence>MIDVVLVQEAVRDLPGAGQAWVVLTACLVDQLRAGYDGTKESGGQKNSVGNPPSCPIFYGQKKSIIHQDEDEHIYVNFPPEKERDSPICPYSNSPKHNSKQNSPQSGSPRQHTPRQLPEEPGSPFDNRRPSFTLMVDNAVDPIR</sequence>